<dbReference type="PANTHER" id="PTHR11575">
    <property type="entry name" value="5'-NUCLEOTIDASE-RELATED"/>
    <property type="match status" value="1"/>
</dbReference>
<dbReference type="GO" id="GO:0009166">
    <property type="term" value="P:nucleotide catabolic process"/>
    <property type="evidence" value="ECO:0007669"/>
    <property type="project" value="InterPro"/>
</dbReference>
<dbReference type="EMBL" id="MSTI01000024">
    <property type="protein sequence ID" value="OLV19685.1"/>
    <property type="molecule type" value="Genomic_DNA"/>
</dbReference>
<comment type="caution">
    <text evidence="2">The sequence shown here is derived from an EMBL/GenBank/DDBJ whole genome shotgun (WGS) entry which is preliminary data.</text>
</comment>
<keyword evidence="3" id="KW-1185">Reference proteome</keyword>
<evidence type="ECO:0000259" key="1">
    <source>
        <dbReference type="Pfam" id="PF00149"/>
    </source>
</evidence>
<dbReference type="GO" id="GO:0016787">
    <property type="term" value="F:hydrolase activity"/>
    <property type="evidence" value="ECO:0007669"/>
    <property type="project" value="InterPro"/>
</dbReference>
<accession>A0A1U7P3C9</accession>
<evidence type="ECO:0000313" key="2">
    <source>
        <dbReference type="EMBL" id="OLV19685.1"/>
    </source>
</evidence>
<organism evidence="2 3">
    <name type="scientific">Deinococcus marmoris</name>
    <dbReference type="NCBI Taxonomy" id="249408"/>
    <lineage>
        <taxon>Bacteria</taxon>
        <taxon>Thermotogati</taxon>
        <taxon>Deinococcota</taxon>
        <taxon>Deinococci</taxon>
        <taxon>Deinococcales</taxon>
        <taxon>Deinococcaceae</taxon>
        <taxon>Deinococcus</taxon>
    </lineage>
</organism>
<dbReference type="InterPro" id="IPR036907">
    <property type="entry name" value="5'-Nucleotdase_C_sf"/>
</dbReference>
<dbReference type="InterPro" id="IPR004843">
    <property type="entry name" value="Calcineurin-like_PHP"/>
</dbReference>
<dbReference type="Gene3D" id="3.90.780.10">
    <property type="entry name" value="5'-Nucleotidase, C-terminal domain"/>
    <property type="match status" value="1"/>
</dbReference>
<sequence length="437" mass="47960">MFRLAQAQTPGTPDLVLLNLADLHSAYDRLPQLLTRIREVKARHPGVPHVLLFNGDLFELGNVVAVRSGGTLDWAFMRAVQREMPVIFNIGNHEADLMDQQDFVRQARALGLTVITNLYDRRTGLPYARTFTTITVGERQIPVLGLGVNALSTYPQAVRDTILPPDPVEFFQSAYTPLVTGSDFNVVLTHAGVVPDKAMLTGLKGTNLVVGGHDHLHLRHDVGGSVYLHNGFKGELLNVVNVQFGAQGTTLTSEDLPISESAVGDRLLTVLVNRQRELHLTAEDRAVIGQIDNTSTVQEAARWAVEQVKKATGADVVAINHTSFGRGFKQGDVTQVQFAEFLRFDNKLMRATVDAATLTGVMKLANQDRATRFEDLTGDFVYTNEVKPEVGRTYTLVTVDFLTLAQNQARFFGRDGLSFEQVGTLTSKGVLAAALRK</sequence>
<dbReference type="PANTHER" id="PTHR11575:SF24">
    <property type="entry name" value="5'-NUCLEOTIDASE"/>
    <property type="match status" value="1"/>
</dbReference>
<dbReference type="SUPFAM" id="SSF56300">
    <property type="entry name" value="Metallo-dependent phosphatases"/>
    <property type="match status" value="1"/>
</dbReference>
<dbReference type="InterPro" id="IPR006179">
    <property type="entry name" value="5_nucleotidase/apyrase"/>
</dbReference>
<dbReference type="Pfam" id="PF00149">
    <property type="entry name" value="Metallophos"/>
    <property type="match status" value="1"/>
</dbReference>
<dbReference type="AlphaFoldDB" id="A0A1U7P3C9"/>
<dbReference type="Gene3D" id="3.60.21.10">
    <property type="match status" value="1"/>
</dbReference>
<feature type="domain" description="Calcineurin-like phosphoesterase" evidence="1">
    <location>
        <begin position="18"/>
        <end position="215"/>
    </location>
</feature>
<dbReference type="InterPro" id="IPR029052">
    <property type="entry name" value="Metallo-depent_PP-like"/>
</dbReference>
<dbReference type="SUPFAM" id="SSF55816">
    <property type="entry name" value="5'-nucleotidase (syn. UDP-sugar hydrolase), C-terminal domain"/>
    <property type="match status" value="1"/>
</dbReference>
<name>A0A1U7P3C9_9DEIO</name>
<protein>
    <recommendedName>
        <fullName evidence="1">Calcineurin-like phosphoesterase domain-containing protein</fullName>
    </recommendedName>
</protein>
<reference evidence="2 3" key="1">
    <citation type="submission" date="2017-01" db="EMBL/GenBank/DDBJ databases">
        <title>Genome Analysis of Deinococcus marmoris KOPRI26562.</title>
        <authorList>
            <person name="Kim J.H."/>
            <person name="Oh H.-M."/>
        </authorList>
    </citation>
    <scope>NUCLEOTIDE SEQUENCE [LARGE SCALE GENOMIC DNA]</scope>
    <source>
        <strain evidence="2 3">KOPRI26562</strain>
    </source>
</reference>
<dbReference type="STRING" id="249408.BOO71_0002065"/>
<gene>
    <name evidence="2" type="ORF">BOO71_0002065</name>
</gene>
<dbReference type="Proteomes" id="UP000186607">
    <property type="component" value="Unassembled WGS sequence"/>
</dbReference>
<evidence type="ECO:0000313" key="3">
    <source>
        <dbReference type="Proteomes" id="UP000186607"/>
    </source>
</evidence>
<proteinExistence type="predicted"/>